<dbReference type="InterPro" id="IPR054765">
    <property type="entry name" value="SLBB_dom"/>
</dbReference>
<evidence type="ECO:0000259" key="17">
    <source>
        <dbReference type="Pfam" id="PF22461"/>
    </source>
</evidence>
<evidence type="ECO:0000256" key="6">
    <source>
        <dbReference type="ARBA" id="ARBA00022692"/>
    </source>
</evidence>
<reference evidence="18 19" key="1">
    <citation type="submission" date="2017-11" db="EMBL/GenBank/DDBJ databases">
        <title>Draft Genome Sequence of Methylobacter psychrotolerans Sph1T, an Obligate Methanotroph from Low-Temperature Environments.</title>
        <authorList>
            <person name="Oshkin I.Y."/>
            <person name="Miroshnikov K."/>
            <person name="Belova S.E."/>
            <person name="Korzhenkov A."/>
            <person name="Toshchakov S.V."/>
            <person name="Dedysh S.N."/>
        </authorList>
    </citation>
    <scope>NUCLEOTIDE SEQUENCE [LARGE SCALE GENOMIC DNA]</scope>
    <source>
        <strain evidence="18 19">Sph1</strain>
    </source>
</reference>
<dbReference type="InterPro" id="IPR003715">
    <property type="entry name" value="Poly_export_N"/>
</dbReference>
<protein>
    <submittedName>
        <fullName evidence="18">Capsule biosynthesis protein CapA</fullName>
    </submittedName>
</protein>
<dbReference type="FunFam" id="3.10.560.10:FF:000002">
    <property type="entry name" value="Sugar ABC transporter substrate-binding protein"/>
    <property type="match status" value="1"/>
</dbReference>
<evidence type="ECO:0000256" key="2">
    <source>
        <dbReference type="ARBA" id="ARBA00009450"/>
    </source>
</evidence>
<dbReference type="Proteomes" id="UP000237423">
    <property type="component" value="Unassembled WGS sequence"/>
</dbReference>
<keyword evidence="9" id="KW-0406">Ion transport</keyword>
<keyword evidence="10" id="KW-0626">Porin</keyword>
<evidence type="ECO:0000256" key="5">
    <source>
        <dbReference type="ARBA" id="ARBA00022597"/>
    </source>
</evidence>
<evidence type="ECO:0000256" key="10">
    <source>
        <dbReference type="ARBA" id="ARBA00023114"/>
    </source>
</evidence>
<keyword evidence="7" id="KW-0732">Signal</keyword>
<dbReference type="AlphaFoldDB" id="A0A2S5CT62"/>
<keyword evidence="5" id="KW-0762">Sugar transport</keyword>
<evidence type="ECO:0000256" key="12">
    <source>
        <dbReference type="ARBA" id="ARBA00023139"/>
    </source>
</evidence>
<evidence type="ECO:0000256" key="4">
    <source>
        <dbReference type="ARBA" id="ARBA00022452"/>
    </source>
</evidence>
<evidence type="ECO:0000256" key="11">
    <source>
        <dbReference type="ARBA" id="ARBA00023136"/>
    </source>
</evidence>
<dbReference type="InterPro" id="IPR049712">
    <property type="entry name" value="Poly_export"/>
</dbReference>
<evidence type="ECO:0000256" key="7">
    <source>
        <dbReference type="ARBA" id="ARBA00022729"/>
    </source>
</evidence>
<sequence length="355" mass="38983">MIRFRASLLNRYPPCALYMMILAINRTAILCCCLVLLSACGAWESVPDASRGAAKAFSVPDRSTRYSETSAIEAFKTDTKSVTDYLLYDGDDINIEVIGRPELSGLQRIGPDGQITLSVVGSVSVRNMTREQAATTINNALSPYYLNIYTTVRVEHYNSNRVVIIGRVEHPGELLFNTPPNLLDILAQAGGMPLLRKEQVLTRCAIIRKEKILWIDLTRLLTGDISLNVPLQRNDVVYIPDATDTSVFVLGAVNAPGVFRLTPQMSFMDALGQAGGMTKDGNTHDIHLIRPSANANMQIDLSDLLKPHGQLNVAINEGDIIYVPKHNVSKIGYIVQQINPFSTLFTISQLGAVIP</sequence>
<keyword evidence="11" id="KW-0472">Membrane</keyword>
<dbReference type="Pfam" id="PF02563">
    <property type="entry name" value="Poly_export"/>
    <property type="match status" value="1"/>
</dbReference>
<keyword evidence="3" id="KW-0813">Transport</keyword>
<keyword evidence="8" id="KW-0625">Polysaccharide transport</keyword>
<feature type="domain" description="Soluble ligand binding" evidence="16">
    <location>
        <begin position="247"/>
        <end position="297"/>
    </location>
</feature>
<gene>
    <name evidence="18" type="ORF">AADEFJLK_01064</name>
</gene>
<organism evidence="18 19">
    <name type="scientific">Methylovulum psychrotolerans</name>
    <dbReference type="NCBI Taxonomy" id="1704499"/>
    <lineage>
        <taxon>Bacteria</taxon>
        <taxon>Pseudomonadati</taxon>
        <taxon>Pseudomonadota</taxon>
        <taxon>Gammaproteobacteria</taxon>
        <taxon>Methylococcales</taxon>
        <taxon>Methylococcaceae</taxon>
        <taxon>Methylovulum</taxon>
    </lineage>
</organism>
<evidence type="ECO:0000256" key="8">
    <source>
        <dbReference type="ARBA" id="ARBA00023047"/>
    </source>
</evidence>
<dbReference type="InterPro" id="IPR019554">
    <property type="entry name" value="Soluble_ligand-bd"/>
</dbReference>
<evidence type="ECO:0000256" key="14">
    <source>
        <dbReference type="ARBA" id="ARBA00023288"/>
    </source>
</evidence>
<keyword evidence="14" id="KW-0449">Lipoprotein</keyword>
<dbReference type="GO" id="GO:0015288">
    <property type="term" value="F:porin activity"/>
    <property type="evidence" value="ECO:0007669"/>
    <property type="project" value="UniProtKB-KW"/>
</dbReference>
<evidence type="ECO:0000259" key="16">
    <source>
        <dbReference type="Pfam" id="PF10531"/>
    </source>
</evidence>
<name>A0A2S5CT62_9GAMM</name>
<keyword evidence="13" id="KW-0998">Cell outer membrane</keyword>
<feature type="domain" description="SLBB" evidence="17">
    <location>
        <begin position="161"/>
        <end position="239"/>
    </location>
</feature>
<comment type="similarity">
    <text evidence="2">Belongs to the BexD/CtrA/VexA family.</text>
</comment>
<comment type="subcellular location">
    <subcellularLocation>
        <location evidence="1">Cell outer membrane</location>
        <topology evidence="1">Multi-pass membrane protein</topology>
    </subcellularLocation>
</comment>
<evidence type="ECO:0000256" key="9">
    <source>
        <dbReference type="ARBA" id="ARBA00023065"/>
    </source>
</evidence>
<dbReference type="Pfam" id="PF22461">
    <property type="entry name" value="SLBB_2"/>
    <property type="match status" value="1"/>
</dbReference>
<dbReference type="GO" id="GO:0046930">
    <property type="term" value="C:pore complex"/>
    <property type="evidence" value="ECO:0007669"/>
    <property type="project" value="UniProtKB-KW"/>
</dbReference>
<keyword evidence="4" id="KW-1134">Transmembrane beta strand</keyword>
<dbReference type="Gene3D" id="3.10.560.10">
    <property type="entry name" value="Outer membrane lipoprotein wza domain like"/>
    <property type="match status" value="2"/>
</dbReference>
<dbReference type="GO" id="GO:0006811">
    <property type="term" value="P:monoatomic ion transport"/>
    <property type="evidence" value="ECO:0007669"/>
    <property type="project" value="UniProtKB-KW"/>
</dbReference>
<comment type="caution">
    <text evidence="18">The sequence shown here is derived from an EMBL/GenBank/DDBJ whole genome shotgun (WGS) entry which is preliminary data.</text>
</comment>
<evidence type="ECO:0000256" key="3">
    <source>
        <dbReference type="ARBA" id="ARBA00022448"/>
    </source>
</evidence>
<accession>A0A2S5CT62</accession>
<feature type="domain" description="Polysaccharide export protein N-terminal" evidence="15">
    <location>
        <begin position="81"/>
        <end position="154"/>
    </location>
</feature>
<keyword evidence="6" id="KW-0812">Transmembrane</keyword>
<evidence type="ECO:0000313" key="18">
    <source>
        <dbReference type="EMBL" id="POZ54021.1"/>
    </source>
</evidence>
<dbReference type="GO" id="GO:0009279">
    <property type="term" value="C:cell outer membrane"/>
    <property type="evidence" value="ECO:0007669"/>
    <property type="project" value="UniProtKB-SubCell"/>
</dbReference>
<dbReference type="PANTHER" id="PTHR33619:SF3">
    <property type="entry name" value="POLYSACCHARIDE EXPORT PROTEIN GFCE-RELATED"/>
    <property type="match status" value="1"/>
</dbReference>
<dbReference type="GO" id="GO:0015159">
    <property type="term" value="F:polysaccharide transmembrane transporter activity"/>
    <property type="evidence" value="ECO:0007669"/>
    <property type="project" value="InterPro"/>
</dbReference>
<evidence type="ECO:0000256" key="1">
    <source>
        <dbReference type="ARBA" id="ARBA00004571"/>
    </source>
</evidence>
<evidence type="ECO:0000259" key="15">
    <source>
        <dbReference type="Pfam" id="PF02563"/>
    </source>
</evidence>
<keyword evidence="12" id="KW-0564">Palmitate</keyword>
<evidence type="ECO:0000256" key="13">
    <source>
        <dbReference type="ARBA" id="ARBA00023237"/>
    </source>
</evidence>
<evidence type="ECO:0000313" key="19">
    <source>
        <dbReference type="Proteomes" id="UP000237423"/>
    </source>
</evidence>
<dbReference type="Pfam" id="PF10531">
    <property type="entry name" value="SLBB"/>
    <property type="match status" value="1"/>
</dbReference>
<dbReference type="Gene3D" id="3.30.1950.10">
    <property type="entry name" value="wza like domain"/>
    <property type="match status" value="1"/>
</dbReference>
<proteinExistence type="inferred from homology"/>
<dbReference type="PANTHER" id="PTHR33619">
    <property type="entry name" value="POLYSACCHARIDE EXPORT PROTEIN GFCE-RELATED"/>
    <property type="match status" value="1"/>
</dbReference>
<dbReference type="EMBL" id="PGFZ01000001">
    <property type="protein sequence ID" value="POZ54021.1"/>
    <property type="molecule type" value="Genomic_DNA"/>
</dbReference>